<proteinExistence type="predicted"/>
<sequence>MLRCQQPLCGNRRKGISRTSAAARCIGLIGLNLPAVLAEQVTLDDYAQYERCSGFSKDFYAQAERDFAPFHSLNDWDAQRSKNLCRLRGEACFVVQIMDGQVYISNQQVGFQSRNRLTMAMLQRVSTKFGPLPDAEFVVDTSDGYADIQAPIFVIAKFPMSSGGILYPDFSSFAWPESECPSEKSGSHVWRRVAADILKRAPSWSQKSDLLFWRGADTSVYRKQILPQVLMLPKSDVSLMEWVVGAEGKRQVVSSGNQSCVPIADWCQHKFLANLPGNTMALALKYRLLCGSVILSTPLMFHEWYYSQLQAGVHYVEVDLLWHSAETVLEDLRTKEGAAAEAIAREAQRWATKHLSEDGFDCYWHRLIQLASRHFPLPRLSPDAVPLETAMLASLEQLTEVPVQSHEVQVDVLVVIPARASDIGLLEYAREGWLRDSSAVLRHRHFFVLASGDSGAEAVADAARQHAADGESDVLVVECEHGYTKLLHKMALAYRALLARFPGASFFIRADVDSVLPLRLLLPLLPRAAAGNAVVPRPDVTGCGDWSAARWTRPAVGYLVCLTECAVDRGCVFFTLDSGSGDCATFTTCPGPSGAQQHEVFEYRLRAAVKQPDLAKALRTSPQTVRPFLLGTILHGNKVLVNDTFNPQWNNRRYSQDLGINVYPPYPEASGYAMSAGVAAFLAGVGEGALSTLAWKAWAIEDAVLGTVLAGLDLDLLQLPVEIRERIRVIRVTSADA</sequence>
<dbReference type="Proteomes" id="UP000654075">
    <property type="component" value="Unassembled WGS sequence"/>
</dbReference>
<protein>
    <recommendedName>
        <fullName evidence="1">Glycosyl transferase CAP10 domain-containing protein</fullName>
    </recommendedName>
</protein>
<dbReference type="OrthoDB" id="364513at2759"/>
<dbReference type="EMBL" id="CAJNNV010025190">
    <property type="protein sequence ID" value="CAE8612973.1"/>
    <property type="molecule type" value="Genomic_DNA"/>
</dbReference>
<evidence type="ECO:0000313" key="2">
    <source>
        <dbReference type="EMBL" id="CAE8612973.1"/>
    </source>
</evidence>
<organism evidence="2 3">
    <name type="scientific">Polarella glacialis</name>
    <name type="common">Dinoflagellate</name>
    <dbReference type="NCBI Taxonomy" id="89957"/>
    <lineage>
        <taxon>Eukaryota</taxon>
        <taxon>Sar</taxon>
        <taxon>Alveolata</taxon>
        <taxon>Dinophyceae</taxon>
        <taxon>Suessiales</taxon>
        <taxon>Suessiaceae</taxon>
        <taxon>Polarella</taxon>
    </lineage>
</organism>
<evidence type="ECO:0000259" key="1">
    <source>
        <dbReference type="SMART" id="SM00672"/>
    </source>
</evidence>
<evidence type="ECO:0000313" key="3">
    <source>
        <dbReference type="Proteomes" id="UP000654075"/>
    </source>
</evidence>
<reference evidence="2" key="1">
    <citation type="submission" date="2021-02" db="EMBL/GenBank/DDBJ databases">
        <authorList>
            <person name="Dougan E. K."/>
            <person name="Rhodes N."/>
            <person name="Thang M."/>
            <person name="Chan C."/>
        </authorList>
    </citation>
    <scope>NUCLEOTIDE SEQUENCE</scope>
</reference>
<dbReference type="Pfam" id="PF05686">
    <property type="entry name" value="Glyco_transf_90"/>
    <property type="match status" value="1"/>
</dbReference>
<keyword evidence="3" id="KW-1185">Reference proteome</keyword>
<dbReference type="PANTHER" id="PTHR12203">
    <property type="entry name" value="KDEL LYS-ASP-GLU-LEU CONTAINING - RELATED"/>
    <property type="match status" value="1"/>
</dbReference>
<dbReference type="InterPro" id="IPR051091">
    <property type="entry name" value="O-Glucosyltr/Glycosyltrsf_90"/>
</dbReference>
<accession>A0A813FFK4</accession>
<name>A0A813FFK4_POLGL</name>
<comment type="caution">
    <text evidence="2">The sequence shown here is derived from an EMBL/GenBank/DDBJ whole genome shotgun (WGS) entry which is preliminary data.</text>
</comment>
<dbReference type="SMART" id="SM00672">
    <property type="entry name" value="CAP10"/>
    <property type="match status" value="1"/>
</dbReference>
<dbReference type="InterPro" id="IPR006598">
    <property type="entry name" value="CAP10"/>
</dbReference>
<feature type="domain" description="Glycosyl transferase CAP10" evidence="1">
    <location>
        <begin position="131"/>
        <end position="375"/>
    </location>
</feature>
<dbReference type="AlphaFoldDB" id="A0A813FFK4"/>
<gene>
    <name evidence="2" type="ORF">PGLA1383_LOCUS30759</name>
</gene>